<dbReference type="EMBL" id="PVLQ01000042">
    <property type="protein sequence ID" value="PRD64857.1"/>
    <property type="molecule type" value="Genomic_DNA"/>
</dbReference>
<gene>
    <name evidence="2" type="ORF">C6P64_12135</name>
</gene>
<keyword evidence="3" id="KW-1185">Reference proteome</keyword>
<dbReference type="InterPro" id="IPR009228">
    <property type="entry name" value="Capsid_scaffold_GpO"/>
</dbReference>
<evidence type="ECO:0000256" key="1">
    <source>
        <dbReference type="SAM" id="MobiDB-lite"/>
    </source>
</evidence>
<accession>A0A2S9K392</accession>
<evidence type="ECO:0000313" key="3">
    <source>
        <dbReference type="Proteomes" id="UP000238589"/>
    </source>
</evidence>
<dbReference type="AlphaFoldDB" id="A0A2S9K392"/>
<name>A0A2S9K392_9BURK</name>
<proteinExistence type="predicted"/>
<reference evidence="2 3" key="1">
    <citation type="submission" date="2018-03" db="EMBL/GenBank/DDBJ databases">
        <title>Comparative genomics illustrates the genes involved in a hyperalkaliphilic mechanisms of Serpentinomonas isolated from highly-alkaline calcium-rich serpentinized springs.</title>
        <authorList>
            <person name="Suzuki S."/>
            <person name="Ishii S."/>
            <person name="Walworth N."/>
            <person name="Bird L."/>
            <person name="Kuenen J.G."/>
            <person name="Nealson K.H."/>
        </authorList>
    </citation>
    <scope>NUCLEOTIDE SEQUENCE [LARGE SCALE GENOMIC DNA]</scope>
    <source>
        <strain evidence="2 3">P1</strain>
    </source>
</reference>
<protein>
    <submittedName>
        <fullName evidence="2">Phage capsid protein</fullName>
    </submittedName>
</protein>
<evidence type="ECO:0000313" key="2">
    <source>
        <dbReference type="EMBL" id="PRD64857.1"/>
    </source>
</evidence>
<feature type="region of interest" description="Disordered" evidence="1">
    <location>
        <begin position="254"/>
        <end position="276"/>
    </location>
</feature>
<feature type="compositionally biased region" description="Polar residues" evidence="1">
    <location>
        <begin position="267"/>
        <end position="276"/>
    </location>
</feature>
<dbReference type="Pfam" id="PF05929">
    <property type="entry name" value="Phage_GPO"/>
    <property type="match status" value="1"/>
</dbReference>
<comment type="caution">
    <text evidence="2">The sequence shown here is derived from an EMBL/GenBank/DDBJ whole genome shotgun (WGS) entry which is preliminary data.</text>
</comment>
<organism evidence="2 3">
    <name type="scientific">Malikia granosa</name>
    <dbReference type="NCBI Taxonomy" id="263067"/>
    <lineage>
        <taxon>Bacteria</taxon>
        <taxon>Pseudomonadati</taxon>
        <taxon>Pseudomonadota</taxon>
        <taxon>Betaproteobacteria</taxon>
        <taxon>Burkholderiales</taxon>
        <taxon>Comamonadaceae</taxon>
        <taxon>Malikia</taxon>
    </lineage>
</organism>
<dbReference type="OrthoDB" id="5625143at2"/>
<dbReference type="RefSeq" id="WP_105748834.1">
    <property type="nucleotide sequence ID" value="NZ_PVLQ01000042.1"/>
</dbReference>
<dbReference type="Proteomes" id="UP000238589">
    <property type="component" value="Unassembled WGS sequence"/>
</dbReference>
<sequence length="276" mass="29502">MSTKSKIFRVATEGATTDGRAISREWITQMAKNFNPQKYGARIWLEHLRGIGPDSTFRAYGDVLSVEAREVEDGKLGLFAQIQPLPELVDLIKRGQKIYTSIEVNPKFADTGEAYLTGLAVTDSPASLGTEVLTFAAQKPDASPFQSRKSSPGALFTAAIETQIELEDKADDSAGLVKAFGDKLKGIVSQFTGKASSDDARFAQVAEALGNIAAAVTDQIKGLVPSSQFAALKTEHDKLQADFNALQAKLAGTQDPQYSGTRPPATGTGTQIKTDC</sequence>